<accession>A0A9P7B8X2</accession>
<comment type="caution">
    <text evidence="1">The sequence shown here is derived from an EMBL/GenBank/DDBJ whole genome shotgun (WGS) entry which is preliminary data.</text>
</comment>
<dbReference type="EMBL" id="PUHQ01000002">
    <property type="protein sequence ID" value="KAG0667178.1"/>
    <property type="molecule type" value="Genomic_DNA"/>
</dbReference>
<dbReference type="AlphaFoldDB" id="A0A9P7B8X2"/>
<keyword evidence="2" id="KW-1185">Reference proteome</keyword>
<name>A0A9P7B8X2_RHOMI</name>
<gene>
    <name evidence="1" type="ORF">C6P46_002590</name>
</gene>
<dbReference type="Proteomes" id="UP000777482">
    <property type="component" value="Unassembled WGS sequence"/>
</dbReference>
<evidence type="ECO:0000313" key="1">
    <source>
        <dbReference type="EMBL" id="KAG0667178.1"/>
    </source>
</evidence>
<sequence>MAAITALLNLPAITPAPGIAQAQKNVRAMGVSKNCCLLALIGYLEKLAAPLAVINWKNVFDLDILAASVRALHDPNSNLSTGDKQWLVHEHQYQGFLELLIEFTKPTRKGAAPTFSMQQRLRQRFFKWLDGAINLPHWKELKTARWASYEKVFKDRKRDPVQIHGYTVCDLVKLDLMLEAQAVQRYLAATGQSYIDLVSKVIQIEVLPKNASDGDAVTKGVEHTFPSFAICDGGWLHQALLTGFSHIQEDSSTMRNGGAITFATANIASVIDVLKKEMRARLVNLGQYQSGSDCFHRALSKSVNSDCKQRGMDPVQASKWTKAEMRASSLFYHFEDVEHLTPGQLKQLGDACHRLNLDRTVAKKDKHVNRTEVAYRSLVSGCKYELAVLLAEAELPFELLFTKSLITHLQGVGIEDSMTSGKVRIALGQKQSEAQAAQTKVTNTPGTQLELP</sequence>
<proteinExistence type="predicted"/>
<reference evidence="1 2" key="1">
    <citation type="submission" date="2020-11" db="EMBL/GenBank/DDBJ databases">
        <title>Kefir isolates.</title>
        <authorList>
            <person name="Marcisauskas S."/>
            <person name="Kim Y."/>
            <person name="Blasche S."/>
        </authorList>
    </citation>
    <scope>NUCLEOTIDE SEQUENCE [LARGE SCALE GENOMIC DNA]</scope>
    <source>
        <strain evidence="1 2">KR</strain>
    </source>
</reference>
<evidence type="ECO:0000313" key="2">
    <source>
        <dbReference type="Proteomes" id="UP000777482"/>
    </source>
</evidence>
<protein>
    <submittedName>
        <fullName evidence="1">Uncharacterized protein</fullName>
    </submittedName>
</protein>
<organism evidence="1 2">
    <name type="scientific">Rhodotorula mucilaginosa</name>
    <name type="common">Yeast</name>
    <name type="synonym">Rhodotorula rubra</name>
    <dbReference type="NCBI Taxonomy" id="5537"/>
    <lineage>
        <taxon>Eukaryota</taxon>
        <taxon>Fungi</taxon>
        <taxon>Dikarya</taxon>
        <taxon>Basidiomycota</taxon>
        <taxon>Pucciniomycotina</taxon>
        <taxon>Microbotryomycetes</taxon>
        <taxon>Sporidiobolales</taxon>
        <taxon>Sporidiobolaceae</taxon>
        <taxon>Rhodotorula</taxon>
    </lineage>
</organism>